<organism evidence="1 2">
    <name type="scientific">Lysinibacillus alkalisoli</name>
    <dbReference type="NCBI Taxonomy" id="1911548"/>
    <lineage>
        <taxon>Bacteria</taxon>
        <taxon>Bacillati</taxon>
        <taxon>Bacillota</taxon>
        <taxon>Bacilli</taxon>
        <taxon>Bacillales</taxon>
        <taxon>Bacillaceae</taxon>
        <taxon>Lysinibacillus</taxon>
    </lineage>
</organism>
<dbReference type="CDD" id="cd11527">
    <property type="entry name" value="NTP-PPase_dUTPase"/>
    <property type="match status" value="1"/>
</dbReference>
<reference evidence="1" key="1">
    <citation type="journal article" date="2014" name="Int. J. Syst. Evol. Microbiol.">
        <title>Complete genome sequence of Corynebacterium casei LMG S-19264T (=DSM 44701T), isolated from a smear-ripened cheese.</title>
        <authorList>
            <consortium name="US DOE Joint Genome Institute (JGI-PGF)"/>
            <person name="Walter F."/>
            <person name="Albersmeier A."/>
            <person name="Kalinowski J."/>
            <person name="Ruckert C."/>
        </authorList>
    </citation>
    <scope>NUCLEOTIDE SEQUENCE</scope>
    <source>
        <strain evidence="1">CGMCC 1.15760</strain>
    </source>
</reference>
<dbReference type="InterPro" id="IPR016947">
    <property type="entry name" value="UCP030140"/>
</dbReference>
<evidence type="ECO:0000313" key="2">
    <source>
        <dbReference type="Proteomes" id="UP000616608"/>
    </source>
</evidence>
<gene>
    <name evidence="1" type="ORF">GCM10007425_25360</name>
</gene>
<accession>A0A917G9E6</accession>
<keyword evidence="2" id="KW-1185">Reference proteome</keyword>
<dbReference type="Pfam" id="PF08761">
    <property type="entry name" value="dUTPase_2"/>
    <property type="match status" value="1"/>
</dbReference>
<proteinExistence type="predicted"/>
<name>A0A917G9E6_9BACI</name>
<reference evidence="1" key="2">
    <citation type="submission" date="2020-09" db="EMBL/GenBank/DDBJ databases">
        <authorList>
            <person name="Sun Q."/>
            <person name="Zhou Y."/>
        </authorList>
    </citation>
    <scope>NUCLEOTIDE SEQUENCE</scope>
    <source>
        <strain evidence="1">CGMCC 1.15760</strain>
    </source>
</reference>
<evidence type="ECO:0008006" key="3">
    <source>
        <dbReference type="Google" id="ProtNLM"/>
    </source>
</evidence>
<dbReference type="RefSeq" id="WP_188615436.1">
    <property type="nucleotide sequence ID" value="NZ_BMJT01000009.1"/>
</dbReference>
<dbReference type="InterPro" id="IPR014871">
    <property type="entry name" value="dUTPase/dCTP_pyrophosphatase"/>
</dbReference>
<dbReference type="PIRSF" id="PIRSF030140">
    <property type="entry name" value="UCP030140"/>
    <property type="match status" value="1"/>
</dbReference>
<protein>
    <recommendedName>
        <fullName evidence="3">dUTPase</fullName>
    </recommendedName>
</protein>
<comment type="caution">
    <text evidence="1">The sequence shown here is derived from an EMBL/GenBank/DDBJ whole genome shotgun (WGS) entry which is preliminary data.</text>
</comment>
<dbReference type="Gene3D" id="1.10.4010.10">
    <property type="entry name" value="Type II deoxyuridine triphosphatase"/>
    <property type="match status" value="1"/>
</dbReference>
<dbReference type="SUPFAM" id="SSF101386">
    <property type="entry name" value="all-alpha NTP pyrophosphatases"/>
    <property type="match status" value="1"/>
</dbReference>
<dbReference type="AlphaFoldDB" id="A0A917G9E6"/>
<sequence>MEMTALFNMQRELDAFIEGSKEITYDVFEEKSLALLIELSELANETRCFKYWSTKGASPQPVLLEEFVDSIHFMLSLGIMKGFTCDQWQGKKEKVKLTTLFIDTQRVILQFIAEPTQAHYEKIWQNYYSLAYNLDFDAAAITDAYIQKNQKNYERQRTGY</sequence>
<dbReference type="Proteomes" id="UP000616608">
    <property type="component" value="Unassembled WGS sequence"/>
</dbReference>
<dbReference type="EMBL" id="BMJT01000009">
    <property type="protein sequence ID" value="GGG29672.1"/>
    <property type="molecule type" value="Genomic_DNA"/>
</dbReference>
<evidence type="ECO:0000313" key="1">
    <source>
        <dbReference type="EMBL" id="GGG29672.1"/>
    </source>
</evidence>